<evidence type="ECO:0000313" key="3">
    <source>
        <dbReference type="Proteomes" id="UP000018888"/>
    </source>
</evidence>
<gene>
    <name evidence="2" type="ORF">GLOIN_2v842813</name>
</gene>
<dbReference type="PANTHER" id="PTHR15600:SF42">
    <property type="entry name" value="SACSIN"/>
    <property type="match status" value="1"/>
</dbReference>
<dbReference type="InterPro" id="IPR058210">
    <property type="entry name" value="SACS/Nov_dom"/>
</dbReference>
<feature type="domain" description="Sacsin/Nov" evidence="1">
    <location>
        <begin position="791"/>
        <end position="982"/>
    </location>
</feature>
<dbReference type="PANTHER" id="PTHR15600">
    <property type="entry name" value="SACSIN"/>
    <property type="match status" value="1"/>
</dbReference>
<protein>
    <recommendedName>
        <fullName evidence="1">Sacsin/Nov domain-containing protein</fullName>
    </recommendedName>
</protein>
<reference evidence="2 3" key="1">
    <citation type="journal article" date="2013" name="Proc. Natl. Acad. Sci. U.S.A.">
        <title>Genome of an arbuscular mycorrhizal fungus provides insight into the oldest plant symbiosis.</title>
        <authorList>
            <person name="Tisserant E."/>
            <person name="Malbreil M."/>
            <person name="Kuo A."/>
            <person name="Kohler A."/>
            <person name="Symeonidi A."/>
            <person name="Balestrini R."/>
            <person name="Charron P."/>
            <person name="Duensing N."/>
            <person name="Frei Dit Frey N."/>
            <person name="Gianinazzi-Pearson V."/>
            <person name="Gilbert L.B."/>
            <person name="Handa Y."/>
            <person name="Herr J.R."/>
            <person name="Hijri M."/>
            <person name="Koul R."/>
            <person name="Kawaguchi M."/>
            <person name="Krajinski F."/>
            <person name="Lammers P.J."/>
            <person name="Masclaux F.G."/>
            <person name="Murat C."/>
            <person name="Morin E."/>
            <person name="Ndikumana S."/>
            <person name="Pagni M."/>
            <person name="Petitpierre D."/>
            <person name="Requena N."/>
            <person name="Rosikiewicz P."/>
            <person name="Riley R."/>
            <person name="Saito K."/>
            <person name="San Clemente H."/>
            <person name="Shapiro H."/>
            <person name="van Tuinen D."/>
            <person name="Becard G."/>
            <person name="Bonfante P."/>
            <person name="Paszkowski U."/>
            <person name="Shachar-Hill Y.Y."/>
            <person name="Tuskan G.A."/>
            <person name="Young P.W."/>
            <person name="Sanders I.R."/>
            <person name="Henrissat B."/>
            <person name="Rensing S.A."/>
            <person name="Grigoriev I.V."/>
            <person name="Corradi N."/>
            <person name="Roux C."/>
            <person name="Martin F."/>
        </authorList>
    </citation>
    <scope>NUCLEOTIDE SEQUENCE [LARGE SCALE GENOMIC DNA]</scope>
    <source>
        <strain evidence="2 3">DAOM 197198</strain>
    </source>
</reference>
<dbReference type="InterPro" id="IPR052972">
    <property type="entry name" value="Sacsin_chaperone_reg"/>
</dbReference>
<sequence>MIPLADGTLDTLTQSGSSYAYIDSYNKTHKNDECNIFKYQLNKFIDKSITISLYRCLYENAKANWILNIKILDEFAVRDMIEYSLNYKESTKDSEEIPMPDNYEWIYQLWDNLKFRNWDLTKFEDIHLIPTKHFTLRKLKTPTKTFSSKHISNNLISIFEKFGAVFVNSEFDTRKISKWNKVSPYIIKPDKIISVLDSFRANASYPDNLKINLQSSEATELVEHLFNYLRLVNKFNLVQNHIDVIKRFPIFIEVDHNSPIPLLPLQHENKRWYLLPHGEEKLYGKIIYPSDKGGFINSISQNMCYILENIIGIYRLTSNDYWRYYVIPYLKFQRPEDIDIAIDKLFDRLPNFNNELIEVIGNQPFVPAGTIGMFIQQQTPNIINLTKPTELFNPVEMKVTQLFFEDEEVFPVGSYGIRSNSSNKFFRSLQMLWIKKELTSDDIISRINIIVKRINTLEEHDLIRIKALNLLKYIDEKWDQISYNNNALLETIRTNPWIPTFTYERSFISGRKLFSRPIDCFCKKFENLVCYVKPIVEYVPMNMEWNYDPDEKTVLKQLEFCRDNVDQMDQIQPKLKSICMAIYKYMDVAYDSRSQSFDYMKKKLKNQSWILCENIFRSTDKVFIDDLFDGYLPNKNSLIIILPREYYYYKEMFLSMGVQRWSQVKIKDLIQIIKKVVEKDENKVLSIDEINSVIDILICITNKQKINPGERLDGLLVPSTNNILVSLQKIHYDDIEGRLGYEKKHQYLIAHSHVTPQIAKDLKMQSLAGKICDIDHIEDDTWRFYEQDLSLNTKINNITERINFMPYDFIKEFLQIADDAKATHFSVIMDRKQNSYYTKFLLSREMEDLQGPSIWIYFDAQFSNDDIQTLLELKGSCVKDEYDTKIGKFGKGFYYVFHITDLPSIVSGEYITFLDPRARFLPATGYSPKRRRCIRINFIEKEFKKCFPDQCYPYEKMYGCDFTKEFKGTLFRFPLRENLNKINVIRMWKINQEMLFLRNIESCCLYEVNGLSRHQIIWQTKINNIDNCRNSRQTVIDSIDDAQIYQLDIERINGKRKDSEVWVICTGGHDKIKPESSELVEFSKKNRLKRWSCLFAC</sequence>
<proteinExistence type="predicted"/>
<dbReference type="GO" id="GO:0030544">
    <property type="term" value="F:Hsp70 protein binding"/>
    <property type="evidence" value="ECO:0007669"/>
    <property type="project" value="TreeGrafter"/>
</dbReference>
<dbReference type="InterPro" id="IPR036890">
    <property type="entry name" value="HATPase_C_sf"/>
</dbReference>
<name>A0A2P4P1Z1_RHIID</name>
<evidence type="ECO:0000259" key="1">
    <source>
        <dbReference type="Pfam" id="PF25794"/>
    </source>
</evidence>
<dbReference type="AlphaFoldDB" id="A0A2P4P1Z1"/>
<evidence type="ECO:0000313" key="2">
    <source>
        <dbReference type="EMBL" id="POG59391.1"/>
    </source>
</evidence>
<dbReference type="Proteomes" id="UP000018888">
    <property type="component" value="Unassembled WGS sequence"/>
</dbReference>
<accession>A0A2P4P1Z1</accession>
<dbReference type="EMBL" id="AUPC02000453">
    <property type="protein sequence ID" value="POG59391.1"/>
    <property type="molecule type" value="Genomic_DNA"/>
</dbReference>
<keyword evidence="3" id="KW-1185">Reference proteome</keyword>
<organism evidence="2 3">
    <name type="scientific">Rhizophagus irregularis (strain DAOM 181602 / DAOM 197198 / MUCL 43194)</name>
    <name type="common">Arbuscular mycorrhizal fungus</name>
    <name type="synonym">Glomus intraradices</name>
    <dbReference type="NCBI Taxonomy" id="747089"/>
    <lineage>
        <taxon>Eukaryota</taxon>
        <taxon>Fungi</taxon>
        <taxon>Fungi incertae sedis</taxon>
        <taxon>Mucoromycota</taxon>
        <taxon>Glomeromycotina</taxon>
        <taxon>Glomeromycetes</taxon>
        <taxon>Glomerales</taxon>
        <taxon>Glomeraceae</taxon>
        <taxon>Rhizophagus</taxon>
    </lineage>
</organism>
<dbReference type="Pfam" id="PF25794">
    <property type="entry name" value="SACS"/>
    <property type="match status" value="1"/>
</dbReference>
<reference evidence="2 3" key="2">
    <citation type="journal article" date="2018" name="New Phytol.">
        <title>High intraspecific genome diversity in the model arbuscular mycorrhizal symbiont Rhizophagus irregularis.</title>
        <authorList>
            <person name="Chen E.C.H."/>
            <person name="Morin E."/>
            <person name="Beaudet D."/>
            <person name="Noel J."/>
            <person name="Yildirir G."/>
            <person name="Ndikumana S."/>
            <person name="Charron P."/>
            <person name="St-Onge C."/>
            <person name="Giorgi J."/>
            <person name="Kruger M."/>
            <person name="Marton T."/>
            <person name="Ropars J."/>
            <person name="Grigoriev I.V."/>
            <person name="Hainaut M."/>
            <person name="Henrissat B."/>
            <person name="Roux C."/>
            <person name="Martin F."/>
            <person name="Corradi N."/>
        </authorList>
    </citation>
    <scope>NUCLEOTIDE SEQUENCE [LARGE SCALE GENOMIC DNA]</scope>
    <source>
        <strain evidence="2 3">DAOM 197198</strain>
    </source>
</reference>
<dbReference type="SUPFAM" id="SSF55874">
    <property type="entry name" value="ATPase domain of HSP90 chaperone/DNA topoisomerase II/histidine kinase"/>
    <property type="match status" value="1"/>
</dbReference>
<comment type="caution">
    <text evidence="2">The sequence shown here is derived from an EMBL/GenBank/DDBJ whole genome shotgun (WGS) entry which is preliminary data.</text>
</comment>